<gene>
    <name evidence="2" type="ORF">DJ018_10435</name>
</gene>
<evidence type="ECO:0000313" key="3">
    <source>
        <dbReference type="Proteomes" id="UP000249725"/>
    </source>
</evidence>
<accession>A0A328ACS4</accession>
<feature type="region of interest" description="Disordered" evidence="1">
    <location>
        <begin position="91"/>
        <end position="116"/>
    </location>
</feature>
<dbReference type="AlphaFoldDB" id="A0A328ACS4"/>
<proteinExistence type="predicted"/>
<keyword evidence="3" id="KW-1185">Reference proteome</keyword>
<dbReference type="Proteomes" id="UP000249725">
    <property type="component" value="Unassembled WGS sequence"/>
</dbReference>
<protein>
    <submittedName>
        <fullName evidence="2">Uncharacterized protein</fullName>
    </submittedName>
</protein>
<comment type="caution">
    <text evidence="2">The sequence shown here is derived from an EMBL/GenBank/DDBJ whole genome shotgun (WGS) entry which is preliminary data.</text>
</comment>
<dbReference type="EMBL" id="QFYR01000002">
    <property type="protein sequence ID" value="RAK52613.1"/>
    <property type="molecule type" value="Genomic_DNA"/>
</dbReference>
<name>A0A328ACS4_9CAUL</name>
<sequence>MPRSPCPDWPALMDLATAAAYLTLGPGTAASLLRRENVAPIVVAARLKRWRREDLDALVQRLAGQGIAGEGACQAMLEGFDWALAAVERRARSPRSERGGSGPRRPDEVRQPRPAP</sequence>
<dbReference type="RefSeq" id="WP_111514898.1">
    <property type="nucleotide sequence ID" value="NZ_QFYR01000002.1"/>
</dbReference>
<evidence type="ECO:0000256" key="1">
    <source>
        <dbReference type="SAM" id="MobiDB-lite"/>
    </source>
</evidence>
<evidence type="ECO:0000313" key="2">
    <source>
        <dbReference type="EMBL" id="RAK52613.1"/>
    </source>
</evidence>
<organism evidence="2 3">
    <name type="scientific">Phenylobacterium deserti</name>
    <dbReference type="NCBI Taxonomy" id="1914756"/>
    <lineage>
        <taxon>Bacteria</taxon>
        <taxon>Pseudomonadati</taxon>
        <taxon>Pseudomonadota</taxon>
        <taxon>Alphaproteobacteria</taxon>
        <taxon>Caulobacterales</taxon>
        <taxon>Caulobacteraceae</taxon>
        <taxon>Phenylobacterium</taxon>
    </lineage>
</organism>
<reference evidence="3" key="1">
    <citation type="submission" date="2018-05" db="EMBL/GenBank/DDBJ databases">
        <authorList>
            <person name="Li X."/>
        </authorList>
    </citation>
    <scope>NUCLEOTIDE SEQUENCE [LARGE SCALE GENOMIC DNA]</scope>
    <source>
        <strain evidence="3">YIM 73061</strain>
    </source>
</reference>